<dbReference type="InterPro" id="IPR016187">
    <property type="entry name" value="CTDL_fold"/>
</dbReference>
<evidence type="ECO:0000259" key="2">
    <source>
        <dbReference type="PROSITE" id="PS50208"/>
    </source>
</evidence>
<proteinExistence type="predicted"/>
<dbReference type="GO" id="GO:0004197">
    <property type="term" value="F:cysteine-type endopeptidase activity"/>
    <property type="evidence" value="ECO:0007669"/>
    <property type="project" value="InterPro"/>
</dbReference>
<protein>
    <submittedName>
        <fullName evidence="3">Formylglycine-generating enzyme, required for sulfatase activity, contains SUMF1/FGE domain</fullName>
    </submittedName>
</protein>
<dbReference type="Gene3D" id="3.40.50.1460">
    <property type="match status" value="1"/>
</dbReference>
<dbReference type="InterPro" id="IPR005532">
    <property type="entry name" value="SUMF_dom"/>
</dbReference>
<feature type="region of interest" description="Disordered" evidence="1">
    <location>
        <begin position="520"/>
        <end position="540"/>
    </location>
</feature>
<dbReference type="SUPFAM" id="SSF52129">
    <property type="entry name" value="Caspase-like"/>
    <property type="match status" value="1"/>
</dbReference>
<feature type="region of interest" description="Disordered" evidence="1">
    <location>
        <begin position="388"/>
        <end position="461"/>
    </location>
</feature>
<dbReference type="InterPro" id="IPR013229">
    <property type="entry name" value="PEGA"/>
</dbReference>
<dbReference type="SUPFAM" id="SSF56436">
    <property type="entry name" value="C-type lectin-like"/>
    <property type="match status" value="1"/>
</dbReference>
<organism evidence="3">
    <name type="scientific">Candidatus Kentrum sp. FW</name>
    <dbReference type="NCBI Taxonomy" id="2126338"/>
    <lineage>
        <taxon>Bacteria</taxon>
        <taxon>Pseudomonadati</taxon>
        <taxon>Pseudomonadota</taxon>
        <taxon>Gammaproteobacteria</taxon>
        <taxon>Candidatus Kentrum</taxon>
    </lineage>
</organism>
<dbReference type="GO" id="GO:0120147">
    <property type="term" value="F:formylglycine-generating oxidase activity"/>
    <property type="evidence" value="ECO:0007669"/>
    <property type="project" value="TreeGrafter"/>
</dbReference>
<sequence>MHSGFSVLPGSRIYFLRLPSRNPVITFSEIDFTATEIMHRFRTILIGCLLVFGLAIGALHARDRGVARVIIQDKQGQQVGLYRESHALVIGVSGYDNGWPKLPGARQDIEAVARALTDNGFHVETVLDPASDQLQQAFEKFIRRHGRKPENRLLFYFAGHGHTVTPKWGGDPMGYIVPRDAPNPSQDEVGFKDLALPMQRIQEYALGIDAKHALFLFDSCFSGSLFAINRAVSEHISAKTAKPVRQFITAGTDQETVPDKSIFRRQFVAALAGEGDVNEDGYLTGAELGEFLQEKVVNYSRGSQHPQYGKIRNPHLDKGDFVFVLEKEPPLRVAGGPPSADPAMEREFWHTVQSKDSVAMYRAYLERYPSGHFAPLAEIRIEELMGSQAGNQRPSSRQGMPGPSAKDGNTPMPGPSARDGKNQPTTARLIVRSNVSGDKVTIDGKAMGATGPKPHTLPPGEHEIRVEKEGFKAFEAKIHLVAGGEETIRARLEREVPSHGQGFRDRLRDGSLGPEMISIPDGCFQMGSPDSEKDRDSDERRHRVCVEGFALGKTEVTFAEYDRFARATGRKQPDDEGWGRGKRPVINVRWKDATAYAEWLSGQTGKQYRLPTEAEWEYAARAGTETPFSTGSCISTSQANYNGNADYANCGAKTGVYRRKTVPAGLLPANPWGLHEIHGNVWEWTCSLYKGNYDGSEKHCTSKGDDGGRAVRGGSWYFKPWWLRSANRSRIFPNDANVNIGFRLARDF</sequence>
<feature type="compositionally biased region" description="Basic and acidic residues" evidence="1">
    <location>
        <begin position="530"/>
        <end position="540"/>
    </location>
</feature>
<dbReference type="InterPro" id="IPR018247">
    <property type="entry name" value="EF_Hand_1_Ca_BS"/>
</dbReference>
<dbReference type="InterPro" id="IPR001309">
    <property type="entry name" value="Pept_C14_p20"/>
</dbReference>
<dbReference type="Pfam" id="PF03781">
    <property type="entry name" value="FGE-sulfatase"/>
    <property type="match status" value="1"/>
</dbReference>
<dbReference type="EMBL" id="CAADFD010000002">
    <property type="protein sequence ID" value="VFJ47239.1"/>
    <property type="molecule type" value="Genomic_DNA"/>
</dbReference>
<dbReference type="InterPro" id="IPR029030">
    <property type="entry name" value="Caspase-like_dom_sf"/>
</dbReference>
<dbReference type="GO" id="GO:0006508">
    <property type="term" value="P:proteolysis"/>
    <property type="evidence" value="ECO:0007669"/>
    <property type="project" value="InterPro"/>
</dbReference>
<reference evidence="3" key="1">
    <citation type="submission" date="2019-02" db="EMBL/GenBank/DDBJ databases">
        <authorList>
            <person name="Gruber-Vodicka R. H."/>
            <person name="Seah K. B. B."/>
        </authorList>
    </citation>
    <scope>NUCLEOTIDE SEQUENCE</scope>
    <source>
        <strain evidence="3">BECK_BZ106</strain>
    </source>
</reference>
<dbReference type="AlphaFoldDB" id="A0A450S5T1"/>
<dbReference type="PROSITE" id="PS00018">
    <property type="entry name" value="EF_HAND_1"/>
    <property type="match status" value="1"/>
</dbReference>
<evidence type="ECO:0000313" key="3">
    <source>
        <dbReference type="EMBL" id="VFJ47239.1"/>
    </source>
</evidence>
<gene>
    <name evidence="3" type="ORF">BECKFW1821B_GA0114236_10025</name>
</gene>
<dbReference type="PANTHER" id="PTHR23150">
    <property type="entry name" value="SULFATASE MODIFYING FACTOR 1, 2"/>
    <property type="match status" value="1"/>
</dbReference>
<dbReference type="InterPro" id="IPR051043">
    <property type="entry name" value="Sulfatase_Mod_Factor_Kinase"/>
</dbReference>
<dbReference type="InterPro" id="IPR042095">
    <property type="entry name" value="SUMF_sf"/>
</dbReference>
<dbReference type="PROSITE" id="PS50208">
    <property type="entry name" value="CASPASE_P20"/>
    <property type="match status" value="1"/>
</dbReference>
<dbReference type="Gene3D" id="3.90.1580.10">
    <property type="entry name" value="paralog of FGE (formylglycine-generating enzyme)"/>
    <property type="match status" value="1"/>
</dbReference>
<accession>A0A450S5T1</accession>
<feature type="compositionally biased region" description="Polar residues" evidence="1">
    <location>
        <begin position="388"/>
        <end position="398"/>
    </location>
</feature>
<feature type="domain" description="Caspase family p20" evidence="2">
    <location>
        <begin position="83"/>
        <end position="161"/>
    </location>
</feature>
<name>A0A450S5T1_9GAMM</name>
<dbReference type="Pfam" id="PF00656">
    <property type="entry name" value="Peptidase_C14"/>
    <property type="match status" value="1"/>
</dbReference>
<dbReference type="Pfam" id="PF08308">
    <property type="entry name" value="PEGA"/>
    <property type="match status" value="1"/>
</dbReference>
<dbReference type="InterPro" id="IPR011600">
    <property type="entry name" value="Pept_C14_caspase"/>
</dbReference>
<evidence type="ECO:0000256" key="1">
    <source>
        <dbReference type="SAM" id="MobiDB-lite"/>
    </source>
</evidence>
<dbReference type="PANTHER" id="PTHR23150:SF35">
    <property type="entry name" value="BLL6746 PROTEIN"/>
    <property type="match status" value="1"/>
</dbReference>